<dbReference type="EMBL" id="BAAAEM010000002">
    <property type="protein sequence ID" value="GAA0473039.1"/>
    <property type="molecule type" value="Genomic_DNA"/>
</dbReference>
<comment type="caution">
    <text evidence="2">The sequence shown here is derived from an EMBL/GenBank/DDBJ whole genome shotgun (WGS) entry which is preliminary data.</text>
</comment>
<feature type="domain" description="Cupin type-2" evidence="1">
    <location>
        <begin position="38"/>
        <end position="89"/>
    </location>
</feature>
<dbReference type="PANTHER" id="PTHR36114:SF1">
    <property type="entry name" value="16.7 KDA PROTEIN IN WHIE LOCUS"/>
    <property type="match status" value="1"/>
</dbReference>
<dbReference type="Proteomes" id="UP001500713">
    <property type="component" value="Unassembled WGS sequence"/>
</dbReference>
<protein>
    <submittedName>
        <fullName evidence="2">Cupin domain-containing protein</fullName>
    </submittedName>
</protein>
<proteinExistence type="predicted"/>
<name>A0ABP3K870_9SPHN</name>
<organism evidence="2 3">
    <name type="scientific">Parasphingorhabdus litoris</name>
    <dbReference type="NCBI Taxonomy" id="394733"/>
    <lineage>
        <taxon>Bacteria</taxon>
        <taxon>Pseudomonadati</taxon>
        <taxon>Pseudomonadota</taxon>
        <taxon>Alphaproteobacteria</taxon>
        <taxon>Sphingomonadales</taxon>
        <taxon>Sphingomonadaceae</taxon>
        <taxon>Parasphingorhabdus</taxon>
    </lineage>
</organism>
<dbReference type="InterPro" id="IPR014710">
    <property type="entry name" value="RmlC-like_jellyroll"/>
</dbReference>
<dbReference type="PANTHER" id="PTHR36114">
    <property type="entry name" value="16.7 KDA PROTEIN IN WHIE LOCUS"/>
    <property type="match status" value="1"/>
</dbReference>
<dbReference type="Gene3D" id="2.60.120.10">
    <property type="entry name" value="Jelly Rolls"/>
    <property type="match status" value="1"/>
</dbReference>
<dbReference type="InterPro" id="IPR011051">
    <property type="entry name" value="RmlC_Cupin_sf"/>
</dbReference>
<dbReference type="RefSeq" id="WP_229956179.1">
    <property type="nucleotide sequence ID" value="NZ_BAAAEM010000002.1"/>
</dbReference>
<dbReference type="SUPFAM" id="SSF51182">
    <property type="entry name" value="RmlC-like cupins"/>
    <property type="match status" value="1"/>
</dbReference>
<sequence length="122" mass="13604">MTIEKVNLKDAFASFSDHWSPKIAGDINDAQVKLAKFEGKFDWHHHDHEDELFLVVAGTMRMGLRTGDVDVGPGEFIIIPRGVEHCPEGLDGECHVLLLEPKTILNTGNVVTEKTVTELDRL</sequence>
<evidence type="ECO:0000313" key="2">
    <source>
        <dbReference type="EMBL" id="GAA0473039.1"/>
    </source>
</evidence>
<keyword evidence="3" id="KW-1185">Reference proteome</keyword>
<evidence type="ECO:0000313" key="3">
    <source>
        <dbReference type="Proteomes" id="UP001500713"/>
    </source>
</evidence>
<dbReference type="InterPro" id="IPR052044">
    <property type="entry name" value="PKS_Associated_Protein"/>
</dbReference>
<accession>A0ABP3K870</accession>
<dbReference type="CDD" id="cd02226">
    <property type="entry name" value="cupin_YdbB-like"/>
    <property type="match status" value="1"/>
</dbReference>
<evidence type="ECO:0000259" key="1">
    <source>
        <dbReference type="Pfam" id="PF07883"/>
    </source>
</evidence>
<dbReference type="Pfam" id="PF07883">
    <property type="entry name" value="Cupin_2"/>
    <property type="match status" value="1"/>
</dbReference>
<gene>
    <name evidence="2" type="ORF">GCM10009096_12860</name>
</gene>
<reference evidence="3" key="1">
    <citation type="journal article" date="2019" name="Int. J. Syst. Evol. Microbiol.">
        <title>The Global Catalogue of Microorganisms (GCM) 10K type strain sequencing project: providing services to taxonomists for standard genome sequencing and annotation.</title>
        <authorList>
            <consortium name="The Broad Institute Genomics Platform"/>
            <consortium name="The Broad Institute Genome Sequencing Center for Infectious Disease"/>
            <person name="Wu L."/>
            <person name="Ma J."/>
        </authorList>
    </citation>
    <scope>NUCLEOTIDE SEQUENCE [LARGE SCALE GENOMIC DNA]</scope>
    <source>
        <strain evidence="3">JCM 14162</strain>
    </source>
</reference>
<dbReference type="InterPro" id="IPR013096">
    <property type="entry name" value="Cupin_2"/>
</dbReference>